<accession>M8B5N2</accession>
<dbReference type="AlphaFoldDB" id="M8B5N2"/>
<dbReference type="EC" id="3.6.1.23" evidence="3"/>
<dbReference type="EnsemblPlants" id="EMT09266">
    <property type="protein sequence ID" value="EMT09266"/>
    <property type="gene ID" value="F775_24423"/>
</dbReference>
<feature type="compositionally biased region" description="Gly residues" evidence="5">
    <location>
        <begin position="57"/>
        <end position="73"/>
    </location>
</feature>
<evidence type="ECO:0000256" key="2">
    <source>
        <dbReference type="ARBA" id="ARBA00006581"/>
    </source>
</evidence>
<evidence type="ECO:0000256" key="1">
    <source>
        <dbReference type="ARBA" id="ARBA00005142"/>
    </source>
</evidence>
<dbReference type="GO" id="GO:0006226">
    <property type="term" value="P:dUMP biosynthetic process"/>
    <property type="evidence" value="ECO:0007669"/>
    <property type="project" value="InterPro"/>
</dbReference>
<dbReference type="Pfam" id="PF00692">
    <property type="entry name" value="dUTPase"/>
    <property type="match status" value="1"/>
</dbReference>
<proteinExistence type="inferred from homology"/>
<keyword evidence="4" id="KW-0546">Nucleotide metabolism</keyword>
<organism evidence="7">
    <name type="scientific">Aegilops tauschii</name>
    <name type="common">Tausch's goatgrass</name>
    <name type="synonym">Aegilops squarrosa</name>
    <dbReference type="NCBI Taxonomy" id="37682"/>
    <lineage>
        <taxon>Eukaryota</taxon>
        <taxon>Viridiplantae</taxon>
        <taxon>Streptophyta</taxon>
        <taxon>Embryophyta</taxon>
        <taxon>Tracheophyta</taxon>
        <taxon>Spermatophyta</taxon>
        <taxon>Magnoliopsida</taxon>
        <taxon>Liliopsida</taxon>
        <taxon>Poales</taxon>
        <taxon>Poaceae</taxon>
        <taxon>BOP clade</taxon>
        <taxon>Pooideae</taxon>
        <taxon>Triticodae</taxon>
        <taxon>Triticeae</taxon>
        <taxon>Triticinae</taxon>
        <taxon>Aegilops</taxon>
    </lineage>
</organism>
<comment type="similarity">
    <text evidence="2">Belongs to the dUTPase family.</text>
</comment>
<dbReference type="InterPro" id="IPR029054">
    <property type="entry name" value="dUTPase-like"/>
</dbReference>
<name>M8B5N2_AEGTA</name>
<dbReference type="InterPro" id="IPR036157">
    <property type="entry name" value="dUTPase-like_sf"/>
</dbReference>
<evidence type="ECO:0000259" key="6">
    <source>
        <dbReference type="Pfam" id="PF00692"/>
    </source>
</evidence>
<evidence type="ECO:0000256" key="5">
    <source>
        <dbReference type="SAM" id="MobiDB-lite"/>
    </source>
</evidence>
<dbReference type="PANTHER" id="PTHR11241:SF0">
    <property type="entry name" value="DEOXYURIDINE 5'-TRIPHOSPHATE NUCLEOTIDOHYDROLASE"/>
    <property type="match status" value="1"/>
</dbReference>
<dbReference type="InterPro" id="IPR008181">
    <property type="entry name" value="dUTPase"/>
</dbReference>
<dbReference type="Gene3D" id="2.70.40.10">
    <property type="match status" value="1"/>
</dbReference>
<protein>
    <recommendedName>
        <fullName evidence="3">dUTP diphosphatase</fullName>
        <ecNumber evidence="3">3.6.1.23</ecNumber>
    </recommendedName>
</protein>
<dbReference type="GO" id="GO:0046081">
    <property type="term" value="P:dUTP catabolic process"/>
    <property type="evidence" value="ECO:0007669"/>
    <property type="project" value="InterPro"/>
</dbReference>
<feature type="region of interest" description="Disordered" evidence="5">
    <location>
        <begin position="50"/>
        <end position="101"/>
    </location>
</feature>
<sequence length="284" mass="29604">MSARVLCHMDASDIVIYVSQKAQTVPGHGKATPVGIPCARPQSDMRSYRLDRRGGASHSGGEGAAAAGGGGGAVPDVRRKGEVPCDGGRGRAGPAAAPGGGVQGARGLLKGSLAHGSDGTNPPRTLSELFFLVRCIVLDLLLMINFLYSNAAGSYLLNGSSKVWDAVEVSGKNVMQTSSVVTTSVLTHSNDRLMPPDDSVVDIVFSFLQKCSSTTKNALQAGEITKYYHSLVGVVLFNHLEVDFAVKPEDYATQMIVQVIATPEVVGVEDLNATVRGEGGFGST</sequence>
<comment type="pathway">
    <text evidence="1">Pyrimidine metabolism; dUMP biosynthesis; dUMP from dCTP (dUTP route): step 2/2.</text>
</comment>
<reference evidence="7" key="1">
    <citation type="submission" date="2015-06" db="UniProtKB">
        <authorList>
            <consortium name="EnsemblPlants"/>
        </authorList>
    </citation>
    <scope>IDENTIFICATION</scope>
</reference>
<evidence type="ECO:0000256" key="4">
    <source>
        <dbReference type="ARBA" id="ARBA00023080"/>
    </source>
</evidence>
<evidence type="ECO:0000313" key="7">
    <source>
        <dbReference type="EnsemblPlants" id="EMT09266"/>
    </source>
</evidence>
<evidence type="ECO:0000256" key="3">
    <source>
        <dbReference type="ARBA" id="ARBA00012379"/>
    </source>
</evidence>
<feature type="domain" description="dUTPase-like" evidence="6">
    <location>
        <begin position="216"/>
        <end position="284"/>
    </location>
</feature>
<dbReference type="ExpressionAtlas" id="M8B5N2">
    <property type="expression patterns" value="baseline"/>
</dbReference>
<dbReference type="GO" id="GO:0004170">
    <property type="term" value="F:dUTP diphosphatase activity"/>
    <property type="evidence" value="ECO:0007669"/>
    <property type="project" value="UniProtKB-EC"/>
</dbReference>
<dbReference type="GO" id="GO:0000287">
    <property type="term" value="F:magnesium ion binding"/>
    <property type="evidence" value="ECO:0007669"/>
    <property type="project" value="InterPro"/>
</dbReference>
<dbReference type="SUPFAM" id="SSF51283">
    <property type="entry name" value="dUTPase-like"/>
    <property type="match status" value="1"/>
</dbReference>
<dbReference type="PANTHER" id="PTHR11241">
    <property type="entry name" value="DEOXYURIDINE 5'-TRIPHOSPHATE NUCLEOTIDOHYDROLASE"/>
    <property type="match status" value="1"/>
</dbReference>